<evidence type="ECO:0000313" key="2">
    <source>
        <dbReference type="Proteomes" id="UP000180166"/>
    </source>
</evidence>
<protein>
    <submittedName>
        <fullName evidence="1">Uncharacterized protein</fullName>
    </submittedName>
</protein>
<dbReference type="RefSeq" id="WP_071344338.1">
    <property type="nucleotide sequence ID" value="NZ_CP017839.1"/>
</dbReference>
<gene>
    <name evidence="1" type="ORF">NS506_05784</name>
</gene>
<dbReference type="AlphaFoldDB" id="A0ABC8AZS7"/>
<dbReference type="EMBL" id="CP017839">
    <property type="protein sequence ID" value="APA99827.1"/>
    <property type="molecule type" value="Genomic_DNA"/>
</dbReference>
<evidence type="ECO:0000313" key="1">
    <source>
        <dbReference type="EMBL" id="APA99827.1"/>
    </source>
</evidence>
<dbReference type="Proteomes" id="UP000180166">
    <property type="component" value="Chromosome"/>
</dbReference>
<proteinExistence type="predicted"/>
<dbReference type="KEGG" id="nsr:NS506_05784"/>
<reference evidence="1 2" key="1">
    <citation type="submission" date="2016-10" db="EMBL/GenBank/DDBJ databases">
        <title>Genome sequence of Nocardia seriolae strain EM150506, isolated from Anguila japonica.</title>
        <authorList>
            <person name="Han H.-J."/>
        </authorList>
    </citation>
    <scope>NUCLEOTIDE SEQUENCE [LARGE SCALE GENOMIC DNA]</scope>
    <source>
        <strain evidence="1 2">EM150506</strain>
    </source>
</reference>
<name>A0ABC8AZS7_9NOCA</name>
<organism evidence="1 2">
    <name type="scientific">Nocardia seriolae</name>
    <dbReference type="NCBI Taxonomy" id="37332"/>
    <lineage>
        <taxon>Bacteria</taxon>
        <taxon>Bacillati</taxon>
        <taxon>Actinomycetota</taxon>
        <taxon>Actinomycetes</taxon>
        <taxon>Mycobacteriales</taxon>
        <taxon>Nocardiaceae</taxon>
        <taxon>Nocardia</taxon>
    </lineage>
</organism>
<sequence length="61" mass="6772">MVEYINSDYPVPTYRYTLDIDGDGKTDATFTGVSGLEPGVETIEYKDPLGNWVQMPGQQQA</sequence>
<accession>A0ABC8AZS7</accession>